<keyword evidence="7" id="KW-1185">Reference proteome</keyword>
<evidence type="ECO:0000256" key="1">
    <source>
        <dbReference type="ARBA" id="ARBA00022908"/>
    </source>
</evidence>
<proteinExistence type="predicted"/>
<reference evidence="6 7" key="1">
    <citation type="submission" date="2018-09" db="EMBL/GenBank/DDBJ databases">
        <title>Phylogeny of the Shewanellaceae, and recommendation for two new genera, Pseudoshewanella and Parashewanella.</title>
        <authorList>
            <person name="Wang G."/>
        </authorList>
    </citation>
    <scope>NUCLEOTIDE SEQUENCE [LARGE SCALE GENOMIC DNA]</scope>
    <source>
        <strain evidence="6 7">C51</strain>
    </source>
</reference>
<dbReference type="SUPFAM" id="SSF56349">
    <property type="entry name" value="DNA breaking-rejoining enzymes"/>
    <property type="match status" value="1"/>
</dbReference>
<dbReference type="OrthoDB" id="8781634at2"/>
<dbReference type="PROSITE" id="PS51900">
    <property type="entry name" value="CB"/>
    <property type="match status" value="1"/>
</dbReference>
<protein>
    <submittedName>
        <fullName evidence="6">Recombinase</fullName>
    </submittedName>
</protein>
<sequence length="394" mass="45771">MADVRKRKLTKHLPEHVYYDARRGSYRIKLVDGRYKQLGKDREVAISVAKEYNRIARPKVGITVDKLLNADSETESYFGHHVDGLLKRIFKEEQPSDDFKRTMEKDALRVKEFFINVPASEISLQHVNDYLAEYHPEASPNVQNRKVAWLKKLFSYAIDESLMTVNPASFKKRKRLNEKKRQRLKLDWYHEIHAAAPLWLQTAMDLSLQTTHARLEISRIRYNLKTPDSKTCGCYWFKKPELTASGLVYGKLYIHRQKVQHKEAAHVAIPIGDTLKLIIDRSRDSLISNFVVHRLPERCSNTLSKEVSHLTQVAPDYISRSFSKVRDQVGCCDHLTLSQRPTFHEIRALAAHLFDKQGIDPQSRMAHTDAKSTKIYTENHVQWVEVPFAEIKVK</sequence>
<evidence type="ECO:0000256" key="4">
    <source>
        <dbReference type="PROSITE-ProRule" id="PRU01248"/>
    </source>
</evidence>
<dbReference type="InterPro" id="IPR011010">
    <property type="entry name" value="DNA_brk_join_enz"/>
</dbReference>
<dbReference type="InterPro" id="IPR044068">
    <property type="entry name" value="CB"/>
</dbReference>
<gene>
    <name evidence="6" type="ORF">D5018_11800</name>
</gene>
<evidence type="ECO:0000259" key="5">
    <source>
        <dbReference type="PROSITE" id="PS51900"/>
    </source>
</evidence>
<accession>A0A3L8PXX0</accession>
<dbReference type="GO" id="GO:0003677">
    <property type="term" value="F:DNA binding"/>
    <property type="evidence" value="ECO:0007669"/>
    <property type="project" value="UniProtKB-UniRule"/>
</dbReference>
<feature type="domain" description="Core-binding (CB)" evidence="5">
    <location>
        <begin position="90"/>
        <end position="158"/>
    </location>
</feature>
<dbReference type="Gene3D" id="1.10.150.130">
    <property type="match status" value="1"/>
</dbReference>
<evidence type="ECO:0000313" key="7">
    <source>
        <dbReference type="Proteomes" id="UP000281474"/>
    </source>
</evidence>
<name>A0A3L8PXX0_9GAMM</name>
<keyword evidence="2 4" id="KW-0238">DNA-binding</keyword>
<dbReference type="Gene3D" id="1.10.443.10">
    <property type="entry name" value="Intergrase catalytic core"/>
    <property type="match status" value="1"/>
</dbReference>
<keyword evidence="1" id="KW-0229">DNA integration</keyword>
<organism evidence="6 7">
    <name type="scientific">Parashewanella curva</name>
    <dbReference type="NCBI Taxonomy" id="2338552"/>
    <lineage>
        <taxon>Bacteria</taxon>
        <taxon>Pseudomonadati</taxon>
        <taxon>Pseudomonadota</taxon>
        <taxon>Gammaproteobacteria</taxon>
        <taxon>Alteromonadales</taxon>
        <taxon>Shewanellaceae</taxon>
        <taxon>Parashewanella</taxon>
    </lineage>
</organism>
<dbReference type="EMBL" id="QZEI01000033">
    <property type="protein sequence ID" value="RLV59463.1"/>
    <property type="molecule type" value="Genomic_DNA"/>
</dbReference>
<dbReference type="InterPro" id="IPR010998">
    <property type="entry name" value="Integrase_recombinase_N"/>
</dbReference>
<dbReference type="RefSeq" id="WP_121839210.1">
    <property type="nucleotide sequence ID" value="NZ_ML014782.1"/>
</dbReference>
<dbReference type="Proteomes" id="UP000281474">
    <property type="component" value="Unassembled WGS sequence"/>
</dbReference>
<keyword evidence="3" id="KW-0233">DNA recombination</keyword>
<evidence type="ECO:0000313" key="6">
    <source>
        <dbReference type="EMBL" id="RLV59463.1"/>
    </source>
</evidence>
<dbReference type="Gene3D" id="3.30.160.60">
    <property type="entry name" value="Classic Zinc Finger"/>
    <property type="match status" value="1"/>
</dbReference>
<dbReference type="AlphaFoldDB" id="A0A3L8PXX0"/>
<evidence type="ECO:0000256" key="2">
    <source>
        <dbReference type="ARBA" id="ARBA00023125"/>
    </source>
</evidence>
<comment type="caution">
    <text evidence="6">The sequence shown here is derived from an EMBL/GenBank/DDBJ whole genome shotgun (WGS) entry which is preliminary data.</text>
</comment>
<evidence type="ECO:0000256" key="3">
    <source>
        <dbReference type="ARBA" id="ARBA00023172"/>
    </source>
</evidence>
<dbReference type="GO" id="GO:0015074">
    <property type="term" value="P:DNA integration"/>
    <property type="evidence" value="ECO:0007669"/>
    <property type="project" value="UniProtKB-KW"/>
</dbReference>
<dbReference type="InterPro" id="IPR013762">
    <property type="entry name" value="Integrase-like_cat_sf"/>
</dbReference>
<dbReference type="GO" id="GO:0006310">
    <property type="term" value="P:DNA recombination"/>
    <property type="evidence" value="ECO:0007669"/>
    <property type="project" value="UniProtKB-KW"/>
</dbReference>